<keyword evidence="3" id="KW-1185">Reference proteome</keyword>
<name>A0A2S0VRK5_9ALTE</name>
<dbReference type="KEGG" id="cate:C2869_10585"/>
<dbReference type="Proteomes" id="UP000244441">
    <property type="component" value="Chromosome"/>
</dbReference>
<dbReference type="RefSeq" id="WP_108602907.1">
    <property type="nucleotide sequence ID" value="NZ_CP026604.1"/>
</dbReference>
<proteinExistence type="inferred from homology"/>
<dbReference type="SUPFAM" id="SSF143120">
    <property type="entry name" value="YefM-like"/>
    <property type="match status" value="1"/>
</dbReference>
<accession>A0A2S0VRK5</accession>
<evidence type="ECO:0000256" key="1">
    <source>
        <dbReference type="ARBA" id="ARBA00009981"/>
    </source>
</evidence>
<reference evidence="2 3" key="1">
    <citation type="submission" date="2018-01" db="EMBL/GenBank/DDBJ databases">
        <title>Genome sequence of a Cantenovulum-like bacteria.</title>
        <authorList>
            <person name="Tan W.R."/>
            <person name="Lau N.-S."/>
            <person name="Go F."/>
            <person name="Amirul A.-A.A."/>
        </authorList>
    </citation>
    <scope>NUCLEOTIDE SEQUENCE [LARGE SCALE GENOMIC DNA]</scope>
    <source>
        <strain evidence="2 3">CCB-QB4</strain>
    </source>
</reference>
<dbReference type="AlphaFoldDB" id="A0A2S0VRK5"/>
<evidence type="ECO:0000313" key="2">
    <source>
        <dbReference type="EMBL" id="AWB66851.1"/>
    </source>
</evidence>
<gene>
    <name evidence="2" type="ORF">C2869_10585</name>
</gene>
<dbReference type="EMBL" id="CP026604">
    <property type="protein sequence ID" value="AWB66851.1"/>
    <property type="molecule type" value="Genomic_DNA"/>
</dbReference>
<protein>
    <submittedName>
        <fullName evidence="2">Prevent-host-death protein</fullName>
    </submittedName>
</protein>
<evidence type="ECO:0000313" key="3">
    <source>
        <dbReference type="Proteomes" id="UP000244441"/>
    </source>
</evidence>
<organism evidence="2 3">
    <name type="scientific">Saccharobesus litoralis</name>
    <dbReference type="NCBI Taxonomy" id="2172099"/>
    <lineage>
        <taxon>Bacteria</taxon>
        <taxon>Pseudomonadati</taxon>
        <taxon>Pseudomonadota</taxon>
        <taxon>Gammaproteobacteria</taxon>
        <taxon>Alteromonadales</taxon>
        <taxon>Alteromonadaceae</taxon>
        <taxon>Saccharobesus</taxon>
    </lineage>
</organism>
<sequence>MFSLTANELKKGGVTALDKAMQSDSDKQVVIDVRGKAKYIVLEIDEYNAYREYELDKAIAEAKADYLTGNYDEVNDFEALAKELKQD</sequence>
<dbReference type="OrthoDB" id="9814740at2"/>
<comment type="similarity">
    <text evidence="1">Belongs to the phD/YefM antitoxin family.</text>
</comment>
<dbReference type="InterPro" id="IPR036165">
    <property type="entry name" value="YefM-like_sf"/>
</dbReference>